<proteinExistence type="predicted"/>
<dbReference type="Proteomes" id="UP000324585">
    <property type="component" value="Unassembled WGS sequence"/>
</dbReference>
<evidence type="ECO:0000256" key="1">
    <source>
        <dbReference type="SAM" id="MobiDB-lite"/>
    </source>
</evidence>
<dbReference type="EMBL" id="VRMN01000002">
    <property type="protein sequence ID" value="KAA8497163.1"/>
    <property type="molecule type" value="Genomic_DNA"/>
</dbReference>
<accession>A0A5J4Z2M1</accession>
<comment type="caution">
    <text evidence="2">The sequence shown here is derived from an EMBL/GenBank/DDBJ whole genome shotgun (WGS) entry which is preliminary data.</text>
</comment>
<protein>
    <submittedName>
        <fullName evidence="2">Uncharacterized protein</fullName>
    </submittedName>
</protein>
<feature type="compositionally biased region" description="Basic residues" evidence="1">
    <location>
        <begin position="402"/>
        <end position="417"/>
    </location>
</feature>
<feature type="compositionally biased region" description="Basic and acidic residues" evidence="1">
    <location>
        <begin position="298"/>
        <end position="313"/>
    </location>
</feature>
<organism evidence="2 3">
    <name type="scientific">Porphyridium purpureum</name>
    <name type="common">Red alga</name>
    <name type="synonym">Porphyridium cruentum</name>
    <dbReference type="NCBI Taxonomy" id="35688"/>
    <lineage>
        <taxon>Eukaryota</taxon>
        <taxon>Rhodophyta</taxon>
        <taxon>Bangiophyceae</taxon>
        <taxon>Porphyridiales</taxon>
        <taxon>Porphyridiaceae</taxon>
        <taxon>Porphyridium</taxon>
    </lineage>
</organism>
<keyword evidence="3" id="KW-1185">Reference proteome</keyword>
<sequence>MRGQLYCRTGAAQASLLRARWNGSAGVGVGWSVQVSGTHQMNRRLVLSRGLCAKVESTEQAKEKKPKTWSSDWVKQKAARFMDKLPRNRELNAQMIRQAQAAERKRLEIQAMVQRSSPRSSRTKQQESAAPGAEIRVLNMIPSNTKLEMKLLHKKDPEYWTSVRLANHFHAPLANVKGILLLDKIKADLEEIVPKKAHIYAAARAQDLWETLPAPGPEMVPMNREEFSERSSGPNFELFDDQVGETVVEALERRGVKGTVVGFYKEEKEGNREKDREDTGAATGAAASDGNKTAANVGKEDAEAALEQERVGKQENQTQNPAAWLAEAEAEEDEYWRNLESKNHYKREHRERRALNKKVRGKYLRTRWVFIDTSKLPEDEEHKRRVFVREPTGVLHEATAREKKKAQGARGVPMKRRTALDVY</sequence>
<reference evidence="3" key="1">
    <citation type="journal article" date="2019" name="Nat. Commun.">
        <title>Expansion of phycobilisome linker gene families in mesophilic red algae.</title>
        <authorList>
            <person name="Lee J."/>
            <person name="Kim D."/>
            <person name="Bhattacharya D."/>
            <person name="Yoon H.S."/>
        </authorList>
    </citation>
    <scope>NUCLEOTIDE SEQUENCE [LARGE SCALE GENOMIC DNA]</scope>
    <source>
        <strain evidence="3">CCMP 1328</strain>
    </source>
</reference>
<feature type="compositionally biased region" description="Basic and acidic residues" evidence="1">
    <location>
        <begin position="267"/>
        <end position="279"/>
    </location>
</feature>
<feature type="region of interest" description="Disordered" evidence="1">
    <location>
        <begin position="400"/>
        <end position="423"/>
    </location>
</feature>
<feature type="region of interest" description="Disordered" evidence="1">
    <location>
        <begin position="267"/>
        <end position="320"/>
    </location>
</feature>
<evidence type="ECO:0000313" key="3">
    <source>
        <dbReference type="Proteomes" id="UP000324585"/>
    </source>
</evidence>
<name>A0A5J4Z2M1_PORPP</name>
<gene>
    <name evidence="2" type="ORF">FVE85_0892</name>
</gene>
<evidence type="ECO:0000313" key="2">
    <source>
        <dbReference type="EMBL" id="KAA8497163.1"/>
    </source>
</evidence>
<feature type="region of interest" description="Disordered" evidence="1">
    <location>
        <begin position="112"/>
        <end position="131"/>
    </location>
</feature>
<dbReference type="AlphaFoldDB" id="A0A5J4Z2M1"/>